<reference evidence="5" key="1">
    <citation type="submission" date="2017-02" db="EMBL/GenBank/DDBJ databases">
        <title>Pseudomonas floridae sp. nov., a novel pathogenic bacterial species isolated from tomato.</title>
        <authorList>
            <person name="Timilsina S."/>
            <person name="Vallad G.E."/>
            <person name="Jones J.B."/>
        </authorList>
    </citation>
    <scope>NUCLEOTIDE SEQUENCE [LARGE SCALE GENOMIC DNA]</scope>
    <source>
        <strain evidence="5">GEV388</strain>
    </source>
</reference>
<dbReference type="OrthoDB" id="241638at2"/>
<dbReference type="EMBL" id="MUIO01000115">
    <property type="protein sequence ID" value="ORC55165.1"/>
    <property type="molecule type" value="Genomic_DNA"/>
</dbReference>
<sequence length="336" mass="36497">MNPTFMRRFLHPAPWLLGGALLAAGPAGAASPVEHVVTDPAFSQLVAPGARVELLTDQAKWAEGPLCLPDGRLIWSDIKANKVSSWRAKEGVSTWLEKADYQNGHTLDGQRRVVAASHGKRGIVRQEANGEWHTLVDTYQGKRLNSPNDVVTDKSGNLWFSDPTFGVLSKSEGYGGTPEQGGEFIYRYVPDSGEITRLDTPEVHSPNGLAFSPDEQLLYVADSQMAHDFTNKKLAHRIMVYQVRDGRLINGQVFADIEPGIPDGIAVDALGNVWSSSKEGIQVFTAAGKPLGKLLIASKDTSNLTFCSSEGTRWAYITAANKVLRVQVMKGVAGEK</sequence>
<evidence type="ECO:0000256" key="2">
    <source>
        <dbReference type="SAM" id="SignalP"/>
    </source>
</evidence>
<keyword evidence="2" id="KW-0732">Signal</keyword>
<comment type="caution">
    <text evidence="4">The sequence shown here is derived from an EMBL/GenBank/DDBJ whole genome shotgun (WGS) entry which is preliminary data.</text>
</comment>
<dbReference type="InterPro" id="IPR013658">
    <property type="entry name" value="SGL"/>
</dbReference>
<feature type="domain" description="SMP-30/Gluconolactonase/LRE-like region" evidence="3">
    <location>
        <begin position="61"/>
        <end position="320"/>
    </location>
</feature>
<dbReference type="RefSeq" id="WP_083185896.1">
    <property type="nucleotide sequence ID" value="NZ_CBCRZR010000006.1"/>
</dbReference>
<name>A0A1X0MZM1_9PSED</name>
<dbReference type="PANTHER" id="PTHR47572">
    <property type="entry name" value="LIPOPROTEIN-RELATED"/>
    <property type="match status" value="1"/>
</dbReference>
<evidence type="ECO:0000313" key="4">
    <source>
        <dbReference type="EMBL" id="ORC55165.1"/>
    </source>
</evidence>
<feature type="chain" id="PRO_5012009858" evidence="2">
    <location>
        <begin position="30"/>
        <end position="336"/>
    </location>
</feature>
<dbReference type="GO" id="GO:0016787">
    <property type="term" value="F:hydrolase activity"/>
    <property type="evidence" value="ECO:0007669"/>
    <property type="project" value="UniProtKB-KW"/>
</dbReference>
<dbReference type="STRING" id="1958950.BZK31_24725"/>
<feature type="signal peptide" evidence="2">
    <location>
        <begin position="1"/>
        <end position="29"/>
    </location>
</feature>
<evidence type="ECO:0000256" key="1">
    <source>
        <dbReference type="ARBA" id="ARBA00022801"/>
    </source>
</evidence>
<organism evidence="4 5">
    <name type="scientific">Pseudomonas floridensis</name>
    <dbReference type="NCBI Taxonomy" id="1958950"/>
    <lineage>
        <taxon>Bacteria</taxon>
        <taxon>Pseudomonadati</taxon>
        <taxon>Pseudomonadota</taxon>
        <taxon>Gammaproteobacteria</taxon>
        <taxon>Pseudomonadales</taxon>
        <taxon>Pseudomonadaceae</taxon>
        <taxon>Pseudomonas</taxon>
    </lineage>
</organism>
<dbReference type="Proteomes" id="UP000192815">
    <property type="component" value="Unassembled WGS sequence"/>
</dbReference>
<dbReference type="InterPro" id="IPR011042">
    <property type="entry name" value="6-blade_b-propeller_TolB-like"/>
</dbReference>
<evidence type="ECO:0000313" key="5">
    <source>
        <dbReference type="Proteomes" id="UP000192815"/>
    </source>
</evidence>
<accession>A0A1X0MZM1</accession>
<dbReference type="SUPFAM" id="SSF63829">
    <property type="entry name" value="Calcium-dependent phosphotriesterase"/>
    <property type="match status" value="1"/>
</dbReference>
<evidence type="ECO:0000259" key="3">
    <source>
        <dbReference type="Pfam" id="PF08450"/>
    </source>
</evidence>
<dbReference type="Pfam" id="PF08450">
    <property type="entry name" value="SGL"/>
    <property type="match status" value="1"/>
</dbReference>
<keyword evidence="1" id="KW-0378">Hydrolase</keyword>
<proteinExistence type="predicted"/>
<dbReference type="InterPro" id="IPR051262">
    <property type="entry name" value="SMP-30/CGR1_Lactonase"/>
</dbReference>
<keyword evidence="5" id="KW-1185">Reference proteome</keyword>
<dbReference type="PANTHER" id="PTHR47572:SF4">
    <property type="entry name" value="LACTONASE DRP35"/>
    <property type="match status" value="1"/>
</dbReference>
<dbReference type="Gene3D" id="2.120.10.30">
    <property type="entry name" value="TolB, C-terminal domain"/>
    <property type="match status" value="1"/>
</dbReference>
<dbReference type="AlphaFoldDB" id="A0A1X0MZM1"/>
<protein>
    <submittedName>
        <fullName evidence="4">Gluconolactonase</fullName>
    </submittedName>
</protein>
<gene>
    <name evidence="4" type="ORF">BZK31_24725</name>
</gene>